<sequence length="117" mass="13023">MGIAPNGWFMKIISKPILWPICHIISLMANCAILVLCVPWDTPTSYFQSWPQPLYIAYKAISCLIGPLEILWHSLEPGHPGPSQPFRDLGPLYPPPDLLDNPLKLGVLGAKWFSCAI</sequence>
<name>A0A9Q3IK49_9BASI</name>
<evidence type="ECO:0000313" key="1">
    <source>
        <dbReference type="EMBL" id="MBW0546146.1"/>
    </source>
</evidence>
<dbReference type="Proteomes" id="UP000765509">
    <property type="component" value="Unassembled WGS sequence"/>
</dbReference>
<organism evidence="1 2">
    <name type="scientific">Austropuccinia psidii MF-1</name>
    <dbReference type="NCBI Taxonomy" id="1389203"/>
    <lineage>
        <taxon>Eukaryota</taxon>
        <taxon>Fungi</taxon>
        <taxon>Dikarya</taxon>
        <taxon>Basidiomycota</taxon>
        <taxon>Pucciniomycotina</taxon>
        <taxon>Pucciniomycetes</taxon>
        <taxon>Pucciniales</taxon>
        <taxon>Sphaerophragmiaceae</taxon>
        <taxon>Austropuccinia</taxon>
    </lineage>
</organism>
<comment type="caution">
    <text evidence="1">The sequence shown here is derived from an EMBL/GenBank/DDBJ whole genome shotgun (WGS) entry which is preliminary data.</text>
</comment>
<gene>
    <name evidence="1" type="ORF">O181_085861</name>
</gene>
<accession>A0A9Q3IK49</accession>
<evidence type="ECO:0000313" key="2">
    <source>
        <dbReference type="Proteomes" id="UP000765509"/>
    </source>
</evidence>
<dbReference type="EMBL" id="AVOT02051110">
    <property type="protein sequence ID" value="MBW0546146.1"/>
    <property type="molecule type" value="Genomic_DNA"/>
</dbReference>
<reference evidence="1" key="1">
    <citation type="submission" date="2021-03" db="EMBL/GenBank/DDBJ databases">
        <title>Draft genome sequence of rust myrtle Austropuccinia psidii MF-1, a brazilian biotype.</title>
        <authorList>
            <person name="Quecine M.C."/>
            <person name="Pachon D.M.R."/>
            <person name="Bonatelli M.L."/>
            <person name="Correr F.H."/>
            <person name="Franceschini L.M."/>
            <person name="Leite T.F."/>
            <person name="Margarido G.R.A."/>
            <person name="Almeida C.A."/>
            <person name="Ferrarezi J.A."/>
            <person name="Labate C.A."/>
        </authorList>
    </citation>
    <scope>NUCLEOTIDE SEQUENCE</scope>
    <source>
        <strain evidence="1">MF-1</strain>
    </source>
</reference>
<proteinExistence type="predicted"/>
<protein>
    <submittedName>
        <fullName evidence="1">Uncharacterized protein</fullName>
    </submittedName>
</protein>
<keyword evidence="2" id="KW-1185">Reference proteome</keyword>
<dbReference type="AlphaFoldDB" id="A0A9Q3IK49"/>